<gene>
    <name evidence="2" type="primary">HaOG208771</name>
    <name evidence="2" type="ORF">B5X24_HaOG208771</name>
</gene>
<dbReference type="Gene3D" id="3.30.60.30">
    <property type="match status" value="1"/>
</dbReference>
<evidence type="ECO:0000256" key="1">
    <source>
        <dbReference type="SAM" id="SignalP"/>
    </source>
</evidence>
<dbReference type="EMBL" id="KZ150084">
    <property type="protein sequence ID" value="PZC73796.1"/>
    <property type="molecule type" value="Genomic_DNA"/>
</dbReference>
<sequence>MAANQYLYFLFAFLITQTKSAAVHVPMPEIKEDYNMRSHLKYDNVWEYCSKRDIACKSNNTNICAAKIVGQRRFYKDFGNGCYLFLSNMCDHPEEEYYIVTSGSCAEHFQGTRRIDDGEELNDTLATNSSEINESKEINGTEATFGDDNEDDDALRQAKEEKPFSPLYTTDEAFDGHICPHSCPDVYSPICIAVNRGFGKYFKFLTFINHCLGDLYYCKNHEEFKAPPHEEEPIVQDSPLSWSYCASSRFLTFARFSEQLSAMGHYGWLAGDYKFSHILTPEERERLENRG</sequence>
<evidence type="ECO:0000313" key="2">
    <source>
        <dbReference type="EMBL" id="PZC73796.1"/>
    </source>
</evidence>
<feature type="signal peptide" evidence="1">
    <location>
        <begin position="1"/>
        <end position="22"/>
    </location>
</feature>
<protein>
    <recommendedName>
        <fullName evidence="4">Kazal-like domain-containing protein</fullName>
    </recommendedName>
</protein>
<reference evidence="2 3" key="1">
    <citation type="journal article" date="2017" name="BMC Biol.">
        <title>Genomic innovations, transcriptional plasticity and gene loss underlying the evolution and divergence of two highly polyphagous and invasive Helicoverpa pest species.</title>
        <authorList>
            <person name="Pearce S.L."/>
            <person name="Clarke D.F."/>
            <person name="East P.D."/>
            <person name="Elfekih S."/>
            <person name="Gordon K.H."/>
            <person name="Jermiin L.S."/>
            <person name="McGaughran A."/>
            <person name="Oakeshott J.G."/>
            <person name="Papanikolaou A."/>
            <person name="Perera O.P."/>
            <person name="Rane R.V."/>
            <person name="Richards S."/>
            <person name="Tay W.T."/>
            <person name="Walsh T.K."/>
            <person name="Anderson A."/>
            <person name="Anderson C.J."/>
            <person name="Asgari S."/>
            <person name="Board P.G."/>
            <person name="Bretschneider A."/>
            <person name="Campbell P.M."/>
            <person name="Chertemps T."/>
            <person name="Christeller J.T."/>
            <person name="Coppin C.W."/>
            <person name="Downes S.J."/>
            <person name="Duan G."/>
            <person name="Farnsworth C.A."/>
            <person name="Good R.T."/>
            <person name="Han L.B."/>
            <person name="Han Y.C."/>
            <person name="Hatje K."/>
            <person name="Horne I."/>
            <person name="Huang Y.P."/>
            <person name="Hughes D.S."/>
            <person name="Jacquin-Joly E."/>
            <person name="James W."/>
            <person name="Jhangiani S."/>
            <person name="Kollmar M."/>
            <person name="Kuwar S.S."/>
            <person name="Li S."/>
            <person name="Liu N.Y."/>
            <person name="Maibeche M.T."/>
            <person name="Miller J.R."/>
            <person name="Montagne N."/>
            <person name="Perry T."/>
            <person name="Qu J."/>
            <person name="Song S.V."/>
            <person name="Sutton G.G."/>
            <person name="Vogel H."/>
            <person name="Walenz B.P."/>
            <person name="Xu W."/>
            <person name="Zhang H.J."/>
            <person name="Zou Z."/>
            <person name="Batterham P."/>
            <person name="Edwards O.R."/>
            <person name="Feyereisen R."/>
            <person name="Gibbs R.A."/>
            <person name="Heckel D.G."/>
            <person name="McGrath A."/>
            <person name="Robin C."/>
            <person name="Scherer S.E."/>
            <person name="Worley K.C."/>
            <person name="Wu Y.D."/>
        </authorList>
    </citation>
    <scope>NUCLEOTIDE SEQUENCE [LARGE SCALE GENOMIC DNA]</scope>
    <source>
        <strain evidence="2">Harm_GR_Male_#8</strain>
        <tissue evidence="2">Whole organism</tissue>
    </source>
</reference>
<name>A0A2W1BLR0_HELAM</name>
<dbReference type="AlphaFoldDB" id="A0A2W1BLR0"/>
<feature type="chain" id="PRO_5015897081" description="Kazal-like domain-containing protein" evidence="1">
    <location>
        <begin position="23"/>
        <end position="291"/>
    </location>
</feature>
<accession>A0A2W1BLR0</accession>
<dbReference type="Proteomes" id="UP000249218">
    <property type="component" value="Unassembled WGS sequence"/>
</dbReference>
<keyword evidence="1" id="KW-0732">Signal</keyword>
<proteinExistence type="predicted"/>
<organism evidence="2 3">
    <name type="scientific">Helicoverpa armigera</name>
    <name type="common">Cotton bollworm</name>
    <name type="synonym">Heliothis armigera</name>
    <dbReference type="NCBI Taxonomy" id="29058"/>
    <lineage>
        <taxon>Eukaryota</taxon>
        <taxon>Metazoa</taxon>
        <taxon>Ecdysozoa</taxon>
        <taxon>Arthropoda</taxon>
        <taxon>Hexapoda</taxon>
        <taxon>Insecta</taxon>
        <taxon>Pterygota</taxon>
        <taxon>Neoptera</taxon>
        <taxon>Endopterygota</taxon>
        <taxon>Lepidoptera</taxon>
        <taxon>Glossata</taxon>
        <taxon>Ditrysia</taxon>
        <taxon>Noctuoidea</taxon>
        <taxon>Noctuidae</taxon>
        <taxon>Heliothinae</taxon>
        <taxon>Helicoverpa</taxon>
    </lineage>
</organism>
<dbReference type="OrthoDB" id="7434236at2759"/>
<evidence type="ECO:0000313" key="3">
    <source>
        <dbReference type="Proteomes" id="UP000249218"/>
    </source>
</evidence>
<evidence type="ECO:0008006" key="4">
    <source>
        <dbReference type="Google" id="ProtNLM"/>
    </source>
</evidence>
<keyword evidence="3" id="KW-1185">Reference proteome</keyword>